<evidence type="ECO:0000256" key="1">
    <source>
        <dbReference type="SAM" id="Phobius"/>
    </source>
</evidence>
<dbReference type="EMBL" id="NMWT01000001">
    <property type="protein sequence ID" value="PLS29848.1"/>
    <property type="molecule type" value="Genomic_DNA"/>
</dbReference>
<sequence>MSLFSLFYNGRSHESERQANPQGIHLFFAVIKWHWGRLIGLNVMFILSCVPIVTIPCAMTAMSAVLGRMVQRRICYPFHDYWREFTREWKRSTACGAVMFGVLAAALFGMLFYPRSGMPGGYALAGLCLVAALFDVMVMMIVFPLVAFTDLPVPAVLRNAVLLTQMRLGRMAAALAALAGLTAVTYLGMPFTVLVPPLFGCSLAGLIGVFAAWDGMKRHVIVDMADHVTAGRDVASAAVADGGEDAR</sequence>
<dbReference type="Pfam" id="PF04854">
    <property type="entry name" value="DUF624"/>
    <property type="match status" value="1"/>
</dbReference>
<dbReference type="Proteomes" id="UP000235034">
    <property type="component" value="Unassembled WGS sequence"/>
</dbReference>
<feature type="transmembrane region" description="Helical" evidence="1">
    <location>
        <begin position="120"/>
        <end position="147"/>
    </location>
</feature>
<keyword evidence="1" id="KW-0812">Transmembrane</keyword>
<organism evidence="2 3">
    <name type="scientific">Bifidobacterium parmae</name>
    <dbReference type="NCBI Taxonomy" id="361854"/>
    <lineage>
        <taxon>Bacteria</taxon>
        <taxon>Bacillati</taxon>
        <taxon>Actinomycetota</taxon>
        <taxon>Actinomycetes</taxon>
        <taxon>Bifidobacteriales</taxon>
        <taxon>Bifidobacteriaceae</taxon>
        <taxon>Bifidobacterium</taxon>
    </lineage>
</organism>
<feature type="transmembrane region" description="Helical" evidence="1">
    <location>
        <begin position="93"/>
        <end position="114"/>
    </location>
</feature>
<comment type="caution">
    <text evidence="2">The sequence shown here is derived from an EMBL/GenBank/DDBJ whole genome shotgun (WGS) entry which is preliminary data.</text>
</comment>
<name>A0A2N5J6L7_9BIFI</name>
<dbReference type="OrthoDB" id="3233354at2"/>
<dbReference type="InterPro" id="IPR006938">
    <property type="entry name" value="DUF624"/>
</dbReference>
<dbReference type="RefSeq" id="WP_133125362.1">
    <property type="nucleotide sequence ID" value="NZ_NMWT01000001.1"/>
</dbReference>
<reference evidence="2 3" key="1">
    <citation type="submission" date="2017-07" db="EMBL/GenBank/DDBJ databases">
        <title>Bifidobacterium novel species.</title>
        <authorList>
            <person name="Lugli G.A."/>
            <person name="Milani C."/>
            <person name="Duranti S."/>
            <person name="Mangifesta M."/>
        </authorList>
    </citation>
    <scope>NUCLEOTIDE SEQUENCE [LARGE SCALE GENOMIC DNA]</scope>
    <source>
        <strain evidence="2 3">77</strain>
    </source>
</reference>
<evidence type="ECO:0008006" key="4">
    <source>
        <dbReference type="Google" id="ProtNLM"/>
    </source>
</evidence>
<proteinExistence type="predicted"/>
<feature type="transmembrane region" description="Helical" evidence="1">
    <location>
        <begin position="43"/>
        <end position="66"/>
    </location>
</feature>
<feature type="transmembrane region" description="Helical" evidence="1">
    <location>
        <begin position="168"/>
        <end position="188"/>
    </location>
</feature>
<evidence type="ECO:0000313" key="2">
    <source>
        <dbReference type="EMBL" id="PLS29848.1"/>
    </source>
</evidence>
<protein>
    <recommendedName>
        <fullName evidence="4">DUF624 domain-containing protein</fullName>
    </recommendedName>
</protein>
<accession>A0A2N5J6L7</accession>
<dbReference type="AlphaFoldDB" id="A0A2N5J6L7"/>
<keyword evidence="1" id="KW-0472">Membrane</keyword>
<feature type="transmembrane region" description="Helical" evidence="1">
    <location>
        <begin position="194"/>
        <end position="213"/>
    </location>
</feature>
<evidence type="ECO:0000313" key="3">
    <source>
        <dbReference type="Proteomes" id="UP000235034"/>
    </source>
</evidence>
<gene>
    <name evidence="2" type="ORF">Uis4E_0189</name>
</gene>
<keyword evidence="3" id="KW-1185">Reference proteome</keyword>
<keyword evidence="1" id="KW-1133">Transmembrane helix</keyword>